<comment type="similarity">
    <text evidence="1">Belongs to the formin homology family. Diaphanous subfamily.</text>
</comment>
<dbReference type="SUPFAM" id="SSF48371">
    <property type="entry name" value="ARM repeat"/>
    <property type="match status" value="1"/>
</dbReference>
<dbReference type="InterPro" id="IPR051412">
    <property type="entry name" value="Formin_Homology_Diaphanous_sf"/>
</dbReference>
<dbReference type="FunFam" id="1.20.58.630:FF:000001">
    <property type="entry name" value="Diaphanous related formin 1"/>
    <property type="match status" value="1"/>
</dbReference>
<feature type="region of interest" description="Disordered" evidence="4">
    <location>
        <begin position="924"/>
        <end position="965"/>
    </location>
</feature>
<dbReference type="PANTHER" id="PTHR45691:SF4">
    <property type="entry name" value="PROTEIN DIAPHANOUS HOMOLOG 1"/>
    <property type="match status" value="1"/>
</dbReference>
<dbReference type="InterPro" id="IPR010473">
    <property type="entry name" value="GTPase-bd"/>
</dbReference>
<dbReference type="PROSITE" id="PS51444">
    <property type="entry name" value="FH2"/>
    <property type="match status" value="1"/>
</dbReference>
<evidence type="ECO:0000259" key="7">
    <source>
        <dbReference type="PROSITE" id="PS51444"/>
    </source>
</evidence>
<dbReference type="Gene3D" id="1.10.238.150">
    <property type="entry name" value="Formin, FH3 diaphanous domain"/>
    <property type="match status" value="1"/>
</dbReference>
<name>A0A8K9XJV3_ONCMY</name>
<keyword evidence="9" id="KW-1185">Reference proteome</keyword>
<dbReference type="InterPro" id="IPR042201">
    <property type="entry name" value="FH2_Formin_sf"/>
</dbReference>
<reference evidence="8" key="2">
    <citation type="submission" date="2025-08" db="UniProtKB">
        <authorList>
            <consortium name="Ensembl"/>
        </authorList>
    </citation>
    <scope>IDENTIFICATION</scope>
</reference>
<proteinExistence type="inferred from homology"/>
<feature type="domain" description="FH2" evidence="7">
    <location>
        <begin position="547"/>
        <end position="943"/>
    </location>
</feature>
<evidence type="ECO:0008006" key="10">
    <source>
        <dbReference type="Google" id="ProtNLM"/>
    </source>
</evidence>
<evidence type="ECO:0000313" key="8">
    <source>
        <dbReference type="Ensembl" id="ENSOMYP00000133897.1"/>
    </source>
</evidence>
<dbReference type="InterPro" id="IPR014767">
    <property type="entry name" value="DAD_dom"/>
</dbReference>
<evidence type="ECO:0000313" key="9">
    <source>
        <dbReference type="Proteomes" id="UP000694395"/>
    </source>
</evidence>
<dbReference type="Gene3D" id="1.20.58.630">
    <property type="match status" value="1"/>
</dbReference>
<dbReference type="Proteomes" id="UP000694395">
    <property type="component" value="Chromosome 31"/>
</dbReference>
<dbReference type="GO" id="GO:0031267">
    <property type="term" value="F:small GTPase binding"/>
    <property type="evidence" value="ECO:0007669"/>
    <property type="project" value="InterPro"/>
</dbReference>
<feature type="domain" description="GBD/FH3" evidence="6">
    <location>
        <begin position="42"/>
        <end position="397"/>
    </location>
</feature>
<dbReference type="SMART" id="SM01139">
    <property type="entry name" value="Drf_FH3"/>
    <property type="match status" value="1"/>
</dbReference>
<feature type="region of interest" description="Disordered" evidence="4">
    <location>
        <begin position="12"/>
        <end position="31"/>
    </location>
</feature>
<dbReference type="PROSITE" id="PS51231">
    <property type="entry name" value="DAD"/>
    <property type="match status" value="1"/>
</dbReference>
<feature type="compositionally biased region" description="Basic and acidic residues" evidence="4">
    <location>
        <begin position="924"/>
        <end position="953"/>
    </location>
</feature>
<dbReference type="GO" id="GO:0030041">
    <property type="term" value="P:actin filament polymerization"/>
    <property type="evidence" value="ECO:0007669"/>
    <property type="project" value="TreeGrafter"/>
</dbReference>
<dbReference type="InterPro" id="IPR044933">
    <property type="entry name" value="DIA_GBD_sf"/>
</dbReference>
<evidence type="ECO:0000259" key="6">
    <source>
        <dbReference type="PROSITE" id="PS51232"/>
    </source>
</evidence>
<dbReference type="Gene3D" id="1.20.58.2220">
    <property type="entry name" value="Formin, FH2 domain"/>
    <property type="match status" value="1"/>
</dbReference>
<evidence type="ECO:0000256" key="2">
    <source>
        <dbReference type="ARBA" id="ARBA00023054"/>
    </source>
</evidence>
<feature type="coiled-coil region" evidence="3">
    <location>
        <begin position="461"/>
        <end position="502"/>
    </location>
</feature>
<dbReference type="SMART" id="SM01140">
    <property type="entry name" value="Drf_GBD"/>
    <property type="match status" value="1"/>
</dbReference>
<feature type="domain" description="DAD" evidence="5">
    <location>
        <begin position="965"/>
        <end position="993"/>
    </location>
</feature>
<organism evidence="8 9">
    <name type="scientific">Oncorhynchus mykiss</name>
    <name type="common">Rainbow trout</name>
    <name type="synonym">Salmo gairdneri</name>
    <dbReference type="NCBI Taxonomy" id="8022"/>
    <lineage>
        <taxon>Eukaryota</taxon>
        <taxon>Metazoa</taxon>
        <taxon>Chordata</taxon>
        <taxon>Craniata</taxon>
        <taxon>Vertebrata</taxon>
        <taxon>Euteleostomi</taxon>
        <taxon>Actinopterygii</taxon>
        <taxon>Neopterygii</taxon>
        <taxon>Teleostei</taxon>
        <taxon>Protacanthopterygii</taxon>
        <taxon>Salmoniformes</taxon>
        <taxon>Salmonidae</taxon>
        <taxon>Salmoninae</taxon>
        <taxon>Oncorhynchus</taxon>
    </lineage>
</organism>
<dbReference type="GO" id="GO:0005884">
    <property type="term" value="C:actin filament"/>
    <property type="evidence" value="ECO:0007669"/>
    <property type="project" value="TreeGrafter"/>
</dbReference>
<dbReference type="Ensembl" id="ENSOMYT00000165111.1">
    <property type="protein sequence ID" value="ENSOMYP00000133897.1"/>
    <property type="gene ID" value="ENSOMYG00000072241.1"/>
</dbReference>
<dbReference type="Gene3D" id="1.25.10.10">
    <property type="entry name" value="Leucine-rich Repeat Variant"/>
    <property type="match status" value="1"/>
</dbReference>
<dbReference type="Gene3D" id="1.10.20.40">
    <property type="entry name" value="Formin, diaphanous GTPase-binding domain"/>
    <property type="match status" value="1"/>
</dbReference>
<dbReference type="Gene3D" id="6.10.30.30">
    <property type="match status" value="1"/>
</dbReference>
<evidence type="ECO:0000256" key="1">
    <source>
        <dbReference type="ARBA" id="ARBA00008214"/>
    </source>
</evidence>
<dbReference type="Pfam" id="PF02181">
    <property type="entry name" value="FH2"/>
    <property type="match status" value="1"/>
</dbReference>
<protein>
    <recommendedName>
        <fullName evidence="10">Diaphanous related formin 1</fullName>
    </recommendedName>
</protein>
<evidence type="ECO:0000259" key="5">
    <source>
        <dbReference type="PROSITE" id="PS51231"/>
    </source>
</evidence>
<dbReference type="SMART" id="SM00498">
    <property type="entry name" value="FH2"/>
    <property type="match status" value="1"/>
</dbReference>
<dbReference type="GO" id="GO:0003779">
    <property type="term" value="F:actin binding"/>
    <property type="evidence" value="ECO:0007669"/>
    <property type="project" value="InterPro"/>
</dbReference>
<keyword evidence="2 3" id="KW-0175">Coiled coil</keyword>
<evidence type="ECO:0000256" key="3">
    <source>
        <dbReference type="SAM" id="Coils"/>
    </source>
</evidence>
<dbReference type="InterPro" id="IPR010472">
    <property type="entry name" value="FH3_dom"/>
</dbReference>
<accession>A0A8K9XJV3</accession>
<dbReference type="InterPro" id="IPR014768">
    <property type="entry name" value="GBD/FH3_dom"/>
</dbReference>
<dbReference type="InterPro" id="IPR011989">
    <property type="entry name" value="ARM-like"/>
</dbReference>
<dbReference type="PANTHER" id="PTHR45691">
    <property type="entry name" value="PROTEIN DIAPHANOUS"/>
    <property type="match status" value="1"/>
</dbReference>
<dbReference type="Pfam" id="PF06371">
    <property type="entry name" value="Drf_GBD"/>
    <property type="match status" value="1"/>
</dbReference>
<dbReference type="GeneTree" id="ENSGT00940000159910"/>
<dbReference type="PROSITE" id="PS51232">
    <property type="entry name" value="GBD_FH3"/>
    <property type="match status" value="1"/>
</dbReference>
<dbReference type="Pfam" id="PF06367">
    <property type="entry name" value="Drf_FH3"/>
    <property type="match status" value="1"/>
</dbReference>
<evidence type="ECO:0000256" key="4">
    <source>
        <dbReference type="SAM" id="MobiDB-lite"/>
    </source>
</evidence>
<reference evidence="8" key="1">
    <citation type="submission" date="2020-07" db="EMBL/GenBank/DDBJ databases">
        <title>A long reads based de novo assembly of the rainbow trout Arlee double haploid line genome.</title>
        <authorList>
            <person name="Gao G."/>
            <person name="Palti Y."/>
        </authorList>
    </citation>
    <scope>NUCLEOTIDE SEQUENCE [LARGE SCALE GENOMIC DNA]</scope>
</reference>
<reference evidence="8" key="3">
    <citation type="submission" date="2025-09" db="UniProtKB">
        <authorList>
            <consortium name="Ensembl"/>
        </authorList>
    </citation>
    <scope>IDENTIFICATION</scope>
</reference>
<dbReference type="InterPro" id="IPR016024">
    <property type="entry name" value="ARM-type_fold"/>
</dbReference>
<dbReference type="AlphaFoldDB" id="A0A8K9XJV3"/>
<dbReference type="SUPFAM" id="SSF101447">
    <property type="entry name" value="Formin homology 2 domain (FH2 domain)"/>
    <property type="match status" value="1"/>
</dbReference>
<dbReference type="InterPro" id="IPR015425">
    <property type="entry name" value="FH2_Formin"/>
</dbReference>
<sequence length="1033" mass="118643">LSDLTLGCISMRMKKDKEKPHAPAQRHSSAAHYEVPAQEAMLHDHPDEYVLELFEQMLVDMNLNDEKQRPLRAKDISIKREMVSQYLHTSKAGQSQKECSRSAMMYIQELRMEPRDTQLLGCLESLRVSLNNNPVSWVQNFGDEGLALLLNIMRKIQEEKDEYPNMGVKCQHEIVRCLKAFMNNKYGLKAMLTSAEGIPLLVRAINPRVPHMMVDVVKLLSAICILEHPDNLHERVLEAITEEAEKQDIERFQPLLSGMNKPNIGLKNGCMQLINALISQGEELDYRIHIRSELLRLGLRDLLTEIRTIENEELRVQLSVFDDQAEDDSEELQARLNDVRVFQIVMNTVKDSKAETHLLSLMQHLLLIRNDYMVRPQYYKLIDECIAQIVLHRNGADPDFKCRNLSLDVEGLIDNMVDKTKVESSQAKAIELEKKLDAELTARHELQVELKKMEGDYEHRVHELAAEKETLGSEKQESETENQSLMEQINTLNEEVLTHTERTLQSFNRHAYPEPLSAFILRWRLKGKVIGSSWTLPHSDTLSMYHLKHTGLNSLPASLCVCVSIGYEDLSENSFWTKTKEDRYENNELFAKLTLAFSSQTKSEFKKDQEGVEEKKMTKKVKELKVLDSKSSQNLSIFLGSFRMPYEEIKNVILEINEKLLSESMVQNLIKQLPEQETLNVLGEMKDEYEDLAEAEQFGVVMSTVKRLKPRLTAILFRLQFEEQLNNIKPDVVSVTAACEELKKSTTFSQLLQIILLVGNYMNAGSRNAKAFGFSISYLCKLRDTKTTDLKQTLLHFLADVCQEQYPDVLTFPDELVHVEKASRVSAETLQKNLVQMGCALKTLDKDLETFPPPQSDRDMFVEKMTISFTTQHEKLEMMHNNMEKQYSDLGNYFVFDPRKISVEEFFGDLNNFKNMFQQAVKENAKRRESEEKIRRAKLAKEKADREKEEKQKRSQQLDLNAEGDETGIMDDLMEALQSGAAFRRKRGPRQAGNNTLLLSRSLSLCLTYTHLGGYTLSVPACSPVCLPSVVWL</sequence>